<sequence>MRPLRCLFAAALATLPLLAAVPARADVPDVVTSPADFTTDSGETLRGLVYTPRDAAGPLPGMVLLGGSGPVKHGALVAEAKAFAAQGIAVFAHDKRTRGYSASHRDYAALADDAVRAVAMLRGRPGVDPRHVGIWGISEGGWVAPLAGARSAQVAFLVLASAPALTPMRTENWNTRNKIHAAGVRGPLVSVLSDRPLRILEDAGTFAESRYDPRPVLASVTQPVLAVYGSRDVQVPAAESAKALTETIGGHVSVRIMAGGDHLLREGAAILPGYPEVVGGWVRGVASGRTPAPVVDALPDQRAQSSTVALAAPWERWRVQLAVFVLIVLLPVAYPIGALIRWLRRRPVAGHTAARTLAVLVPLTALSALTYLYVVLTGSDYRGIYPGPVLAGRPVVWLILQTMAVATVVATVLTARQVGRERADRARLGVLLGGAALFVVWALYWGLLLP</sequence>
<accession>A0ABT6WKJ4</accession>
<dbReference type="InterPro" id="IPR001375">
    <property type="entry name" value="Peptidase_S9_cat"/>
</dbReference>
<evidence type="ECO:0000259" key="4">
    <source>
        <dbReference type="Pfam" id="PF00326"/>
    </source>
</evidence>
<keyword evidence="1 5" id="KW-0378">Hydrolase</keyword>
<feature type="transmembrane region" description="Helical" evidence="2">
    <location>
        <begin position="395"/>
        <end position="416"/>
    </location>
</feature>
<protein>
    <submittedName>
        <fullName evidence="5">Alpha/beta hydrolase</fullName>
    </submittedName>
</protein>
<keyword evidence="2" id="KW-1133">Transmembrane helix</keyword>
<dbReference type="PANTHER" id="PTHR43265">
    <property type="entry name" value="ESTERASE ESTD"/>
    <property type="match status" value="1"/>
</dbReference>
<dbReference type="PROSITE" id="PS00708">
    <property type="entry name" value="PRO_ENDOPEP_SER"/>
    <property type="match status" value="1"/>
</dbReference>
<dbReference type="InterPro" id="IPR029058">
    <property type="entry name" value="AB_hydrolase_fold"/>
</dbReference>
<dbReference type="GO" id="GO:0016787">
    <property type="term" value="F:hydrolase activity"/>
    <property type="evidence" value="ECO:0007669"/>
    <property type="project" value="UniProtKB-KW"/>
</dbReference>
<keyword evidence="2" id="KW-0472">Membrane</keyword>
<dbReference type="Pfam" id="PF00326">
    <property type="entry name" value="Peptidase_S9"/>
    <property type="match status" value="1"/>
</dbReference>
<dbReference type="SUPFAM" id="SSF53474">
    <property type="entry name" value="alpha/beta-Hydrolases"/>
    <property type="match status" value="1"/>
</dbReference>
<dbReference type="Proteomes" id="UP001241758">
    <property type="component" value="Unassembled WGS sequence"/>
</dbReference>
<evidence type="ECO:0000256" key="3">
    <source>
        <dbReference type="SAM" id="SignalP"/>
    </source>
</evidence>
<dbReference type="Gene3D" id="3.40.50.1820">
    <property type="entry name" value="alpha/beta hydrolase"/>
    <property type="match status" value="1"/>
</dbReference>
<dbReference type="PANTHER" id="PTHR43265:SF1">
    <property type="entry name" value="ESTERASE ESTD"/>
    <property type="match status" value="1"/>
</dbReference>
<feature type="transmembrane region" description="Helical" evidence="2">
    <location>
        <begin position="321"/>
        <end position="343"/>
    </location>
</feature>
<feature type="transmembrane region" description="Helical" evidence="2">
    <location>
        <begin position="428"/>
        <end position="447"/>
    </location>
</feature>
<evidence type="ECO:0000313" key="5">
    <source>
        <dbReference type="EMBL" id="MDI6100256.1"/>
    </source>
</evidence>
<feature type="transmembrane region" description="Helical" evidence="2">
    <location>
        <begin position="355"/>
        <end position="375"/>
    </location>
</feature>
<gene>
    <name evidence="5" type="ORF">QLQ12_16750</name>
</gene>
<dbReference type="RefSeq" id="WP_282760936.1">
    <property type="nucleotide sequence ID" value="NZ_JASCTH010000010.1"/>
</dbReference>
<reference evidence="5 6" key="1">
    <citation type="submission" date="2023-05" db="EMBL/GenBank/DDBJ databases">
        <title>Actinoplanes sp. NEAU-A12 genome sequencing.</title>
        <authorList>
            <person name="Wang Z.-S."/>
        </authorList>
    </citation>
    <scope>NUCLEOTIDE SEQUENCE [LARGE SCALE GENOMIC DNA]</scope>
    <source>
        <strain evidence="5 6">NEAU-A12</strain>
    </source>
</reference>
<evidence type="ECO:0000256" key="1">
    <source>
        <dbReference type="ARBA" id="ARBA00022801"/>
    </source>
</evidence>
<dbReference type="InterPro" id="IPR053145">
    <property type="entry name" value="AB_hydrolase_Est10"/>
</dbReference>
<keyword evidence="3" id="KW-0732">Signal</keyword>
<feature type="chain" id="PRO_5046351488" evidence="3">
    <location>
        <begin position="26"/>
        <end position="450"/>
    </location>
</feature>
<name>A0ABT6WKJ4_9ACTN</name>
<feature type="domain" description="Peptidase S9 prolyl oligopeptidase catalytic" evidence="4">
    <location>
        <begin position="83"/>
        <end position="267"/>
    </location>
</feature>
<organism evidence="5 6">
    <name type="scientific">Actinoplanes sandaracinus</name>
    <dbReference type="NCBI Taxonomy" id="3045177"/>
    <lineage>
        <taxon>Bacteria</taxon>
        <taxon>Bacillati</taxon>
        <taxon>Actinomycetota</taxon>
        <taxon>Actinomycetes</taxon>
        <taxon>Micromonosporales</taxon>
        <taxon>Micromonosporaceae</taxon>
        <taxon>Actinoplanes</taxon>
    </lineage>
</organism>
<proteinExistence type="predicted"/>
<evidence type="ECO:0000256" key="2">
    <source>
        <dbReference type="SAM" id="Phobius"/>
    </source>
</evidence>
<evidence type="ECO:0000313" key="6">
    <source>
        <dbReference type="Proteomes" id="UP001241758"/>
    </source>
</evidence>
<comment type="caution">
    <text evidence="5">The sequence shown here is derived from an EMBL/GenBank/DDBJ whole genome shotgun (WGS) entry which is preliminary data.</text>
</comment>
<keyword evidence="2" id="KW-0812">Transmembrane</keyword>
<dbReference type="EMBL" id="JASCTH010000010">
    <property type="protein sequence ID" value="MDI6100256.1"/>
    <property type="molecule type" value="Genomic_DNA"/>
</dbReference>
<feature type="signal peptide" evidence="3">
    <location>
        <begin position="1"/>
        <end position="25"/>
    </location>
</feature>
<dbReference type="InterPro" id="IPR002471">
    <property type="entry name" value="Pept_S9_AS"/>
</dbReference>
<keyword evidence="6" id="KW-1185">Reference proteome</keyword>